<feature type="region of interest" description="Disordered" evidence="1">
    <location>
        <begin position="1"/>
        <end position="144"/>
    </location>
</feature>
<reference evidence="2 3" key="1">
    <citation type="submission" date="2020-03" db="EMBL/GenBank/DDBJ databases">
        <title>Dissostichus mawsoni Genome sequencing and assembly.</title>
        <authorList>
            <person name="Park H."/>
        </authorList>
    </citation>
    <scope>NUCLEOTIDE SEQUENCE [LARGE SCALE GENOMIC DNA]</scope>
    <source>
        <strain evidence="2">DM0001</strain>
        <tissue evidence="2">Muscle</tissue>
    </source>
</reference>
<feature type="compositionally biased region" description="Basic and acidic residues" evidence="1">
    <location>
        <begin position="100"/>
        <end position="111"/>
    </location>
</feature>
<organism evidence="2 3">
    <name type="scientific">Dissostichus mawsoni</name>
    <name type="common">Antarctic cod</name>
    <dbReference type="NCBI Taxonomy" id="36200"/>
    <lineage>
        <taxon>Eukaryota</taxon>
        <taxon>Metazoa</taxon>
        <taxon>Chordata</taxon>
        <taxon>Craniata</taxon>
        <taxon>Vertebrata</taxon>
        <taxon>Euteleostomi</taxon>
        <taxon>Actinopterygii</taxon>
        <taxon>Neopterygii</taxon>
        <taxon>Teleostei</taxon>
        <taxon>Neoteleostei</taxon>
        <taxon>Acanthomorphata</taxon>
        <taxon>Eupercaria</taxon>
        <taxon>Perciformes</taxon>
        <taxon>Notothenioidei</taxon>
        <taxon>Nototheniidae</taxon>
        <taxon>Dissostichus</taxon>
    </lineage>
</organism>
<comment type="caution">
    <text evidence="2">The sequence shown here is derived from an EMBL/GenBank/DDBJ whole genome shotgun (WGS) entry which is preliminary data.</text>
</comment>
<dbReference type="AlphaFoldDB" id="A0A7J5X8X1"/>
<evidence type="ECO:0000313" key="3">
    <source>
        <dbReference type="Proteomes" id="UP000518266"/>
    </source>
</evidence>
<keyword evidence="3" id="KW-1185">Reference proteome</keyword>
<accession>A0A7J5X8X1</accession>
<proteinExistence type="predicted"/>
<protein>
    <submittedName>
        <fullName evidence="2">Uncharacterized protein</fullName>
    </submittedName>
</protein>
<dbReference type="Proteomes" id="UP000518266">
    <property type="component" value="Unassembled WGS sequence"/>
</dbReference>
<feature type="compositionally biased region" description="Gly residues" evidence="1">
    <location>
        <begin position="114"/>
        <end position="123"/>
    </location>
</feature>
<sequence>MEGEPTEGRGGGRGRGFIVTQGEPTEGRGGGRGRGFIVTQGEPTVGRGGGRGRGFIVTQGEPTEGRGGGRGRGFIVTEGEPTEGRGGGGGRGFMPGGRSRPHEADASERKSLGRWGGVEGAGGEAVSHVTPPDRQGGGASGAEPGWSSRVAGVFTSCSSCSAPCRLEALKTLQKTDAELLLLPDQSQLLLHRTQLCDWSVLLLASYMSGVMSGARSSASRRPSGTSLSVRFDRVRHAIRPEDSGTTRG</sequence>
<name>A0A7J5X8X1_DISMA</name>
<gene>
    <name evidence="2" type="ORF">F7725_024626</name>
</gene>
<feature type="compositionally biased region" description="Gly residues" evidence="1">
    <location>
        <begin position="84"/>
        <end position="95"/>
    </location>
</feature>
<evidence type="ECO:0000256" key="1">
    <source>
        <dbReference type="SAM" id="MobiDB-lite"/>
    </source>
</evidence>
<evidence type="ECO:0000313" key="2">
    <source>
        <dbReference type="EMBL" id="KAF3833422.1"/>
    </source>
</evidence>
<dbReference type="EMBL" id="JAAKFY010000026">
    <property type="protein sequence ID" value="KAF3833422.1"/>
    <property type="molecule type" value="Genomic_DNA"/>
</dbReference>